<evidence type="ECO:0000313" key="3">
    <source>
        <dbReference type="EMBL" id="MCS5735948.1"/>
    </source>
</evidence>
<evidence type="ECO:0000313" key="4">
    <source>
        <dbReference type="Proteomes" id="UP001165586"/>
    </source>
</evidence>
<keyword evidence="2" id="KW-0472">Membrane</keyword>
<accession>A0ABT2H7N8</accession>
<protein>
    <submittedName>
        <fullName evidence="3">DUF3054 domain-containing protein</fullName>
    </submittedName>
</protein>
<feature type="transmembrane region" description="Helical" evidence="2">
    <location>
        <begin position="92"/>
        <end position="109"/>
    </location>
</feature>
<keyword evidence="2" id="KW-0812">Transmembrane</keyword>
<dbReference type="Pfam" id="PF11255">
    <property type="entry name" value="DUF3054"/>
    <property type="match status" value="1"/>
</dbReference>
<feature type="region of interest" description="Disordered" evidence="1">
    <location>
        <begin position="1"/>
        <end position="23"/>
    </location>
</feature>
<dbReference type="EMBL" id="JANLCJ010000010">
    <property type="protein sequence ID" value="MCS5735948.1"/>
    <property type="molecule type" value="Genomic_DNA"/>
</dbReference>
<dbReference type="RefSeq" id="WP_259541337.1">
    <property type="nucleotide sequence ID" value="NZ_JANLCJ010000010.1"/>
</dbReference>
<evidence type="ECO:0000256" key="2">
    <source>
        <dbReference type="SAM" id="Phobius"/>
    </source>
</evidence>
<proteinExistence type="predicted"/>
<keyword evidence="4" id="KW-1185">Reference proteome</keyword>
<feature type="transmembrane region" description="Helical" evidence="2">
    <location>
        <begin position="115"/>
        <end position="136"/>
    </location>
</feature>
<evidence type="ECO:0000256" key="1">
    <source>
        <dbReference type="SAM" id="MobiDB-lite"/>
    </source>
</evidence>
<name>A0ABT2H7N8_9MICO</name>
<organism evidence="3 4">
    <name type="scientific">Herbiconiux daphne</name>
    <dbReference type="NCBI Taxonomy" id="2970914"/>
    <lineage>
        <taxon>Bacteria</taxon>
        <taxon>Bacillati</taxon>
        <taxon>Actinomycetota</taxon>
        <taxon>Actinomycetes</taxon>
        <taxon>Micrococcales</taxon>
        <taxon>Microbacteriaceae</taxon>
        <taxon>Herbiconiux</taxon>
    </lineage>
</organism>
<feature type="transmembrane region" description="Helical" evidence="2">
    <location>
        <begin position="58"/>
        <end position="80"/>
    </location>
</feature>
<dbReference type="InterPro" id="IPR021414">
    <property type="entry name" value="DUF3054"/>
</dbReference>
<gene>
    <name evidence="3" type="ORF">N1032_19595</name>
</gene>
<feature type="transmembrane region" description="Helical" evidence="2">
    <location>
        <begin position="24"/>
        <end position="46"/>
    </location>
</feature>
<keyword evidence="2" id="KW-1133">Transmembrane helix</keyword>
<comment type="caution">
    <text evidence="3">The sequence shown here is derived from an EMBL/GenBank/DDBJ whole genome shotgun (WGS) entry which is preliminary data.</text>
</comment>
<reference evidence="3" key="1">
    <citation type="submission" date="2022-08" db="EMBL/GenBank/DDBJ databases">
        <authorList>
            <person name="Deng Y."/>
            <person name="Han X.-F."/>
            <person name="Zhang Y.-Q."/>
        </authorList>
    </citation>
    <scope>NUCLEOTIDE SEQUENCE</scope>
    <source>
        <strain evidence="3">CPCC 203386</strain>
    </source>
</reference>
<dbReference type="Proteomes" id="UP001165586">
    <property type="component" value="Unassembled WGS sequence"/>
</dbReference>
<sequence>MTPTPMPHANPTTSSDPRPPRAPAGAASIAVAAALDLALVVLFVAIGRRSHDEGSAIAGFLTTLWPFVAGAAAGWLAGLVWRAPWRIVRSGLVVWAGAVVLGMLLRIASGQGVQWSFVIVTVVVLGVFLLGWRAIAQLASRLRRRRGLRSPAA</sequence>